<protein>
    <submittedName>
        <fullName evidence="3">Uncharacterized protein</fullName>
    </submittedName>
</protein>
<accession>A0A853L5I3</accession>
<evidence type="ECO:0000313" key="3">
    <source>
        <dbReference type="EMBL" id="OAZ11633.1"/>
    </source>
</evidence>
<comment type="caution">
    <text evidence="3">The sequence shown here is derived from an EMBL/GenBank/DDBJ whole genome shotgun (WGS) entry which is preliminary data.</text>
</comment>
<evidence type="ECO:0000256" key="1">
    <source>
        <dbReference type="SAM" id="Coils"/>
    </source>
</evidence>
<evidence type="ECO:0000256" key="2">
    <source>
        <dbReference type="SAM" id="MobiDB-lite"/>
    </source>
</evidence>
<dbReference type="Proteomes" id="UP000094009">
    <property type="component" value="Unassembled WGS sequence"/>
</dbReference>
<sequence>MTIHMTTYGSSNASIASHTTKSSSVTTTTPSFTQEMYSDPEMRPYLRAYYEKAYAPIRERIAAMREEGYEPVTFEGSNGTAATEISADQYEAMIPDFDSWLDSQKTIVPKLRSSQEQMLEHARERVRRAEQTSPDDQSDVRAIFSVGDQILGYMDKYGGMASHNIGGYLRTFDIQANELGLTGQARIDYVTDAISRRYPDVEITTYSNQNAPTERQFKQRWYPHHDVDQAYQTELTEAREALARAEEIYRKQQSNIREMQSFLLGLMERDA</sequence>
<name>A0A853L5I3_9PROT</name>
<dbReference type="AlphaFoldDB" id="A0A853L5I3"/>
<feature type="compositionally biased region" description="Polar residues" evidence="2">
    <location>
        <begin position="1"/>
        <end position="16"/>
    </location>
</feature>
<keyword evidence="1" id="KW-0175">Coiled coil</keyword>
<evidence type="ECO:0000313" key="4">
    <source>
        <dbReference type="Proteomes" id="UP000094009"/>
    </source>
</evidence>
<reference evidence="3 4" key="1">
    <citation type="submission" date="2014-07" db="EMBL/GenBank/DDBJ databases">
        <title>Draft genome sequence of Thalassospira tepidiphila 1-1B.</title>
        <authorList>
            <person name="Lai Q."/>
            <person name="Shao Z."/>
        </authorList>
    </citation>
    <scope>NUCLEOTIDE SEQUENCE [LARGE SCALE GENOMIC DNA]</scope>
    <source>
        <strain evidence="3 4">MCCC 1A03514</strain>
    </source>
</reference>
<feature type="region of interest" description="Disordered" evidence="2">
    <location>
        <begin position="1"/>
        <end position="36"/>
    </location>
</feature>
<gene>
    <name evidence="3" type="ORF">TH4_00655</name>
</gene>
<feature type="compositionally biased region" description="Low complexity" evidence="2">
    <location>
        <begin position="17"/>
        <end position="33"/>
    </location>
</feature>
<dbReference type="RefSeq" id="WP_157097680.1">
    <property type="nucleotide sequence ID" value="NZ_JPVZ01000001.1"/>
</dbReference>
<proteinExistence type="predicted"/>
<dbReference type="EMBL" id="JPVZ01000001">
    <property type="protein sequence ID" value="OAZ11633.1"/>
    <property type="molecule type" value="Genomic_DNA"/>
</dbReference>
<feature type="coiled-coil region" evidence="1">
    <location>
        <begin position="228"/>
        <end position="255"/>
    </location>
</feature>
<organism evidence="3 4">
    <name type="scientific">Thalassospira tepidiphila MCCC 1A03514</name>
    <dbReference type="NCBI Taxonomy" id="1177930"/>
    <lineage>
        <taxon>Bacteria</taxon>
        <taxon>Pseudomonadati</taxon>
        <taxon>Pseudomonadota</taxon>
        <taxon>Alphaproteobacteria</taxon>
        <taxon>Rhodospirillales</taxon>
        <taxon>Thalassospiraceae</taxon>
        <taxon>Thalassospira</taxon>
    </lineage>
</organism>